<reference evidence="4 5" key="1">
    <citation type="journal article" date="2024" name="Nat. Commun.">
        <title>Phylogenomics reveals the evolutionary origins of lichenization in chlorophyte algae.</title>
        <authorList>
            <person name="Puginier C."/>
            <person name="Libourel C."/>
            <person name="Otte J."/>
            <person name="Skaloud P."/>
            <person name="Haon M."/>
            <person name="Grisel S."/>
            <person name="Petersen M."/>
            <person name="Berrin J.G."/>
            <person name="Delaux P.M."/>
            <person name="Dal Grande F."/>
            <person name="Keller J."/>
        </authorList>
    </citation>
    <scope>NUCLEOTIDE SEQUENCE [LARGE SCALE GENOMIC DNA]</scope>
    <source>
        <strain evidence="4 5">SAG 2043</strain>
    </source>
</reference>
<dbReference type="AlphaFoldDB" id="A0AAW1R8X0"/>
<feature type="compositionally biased region" description="Low complexity" evidence="3">
    <location>
        <begin position="40"/>
        <end position="55"/>
    </location>
</feature>
<dbReference type="PANTHER" id="PTHR33505">
    <property type="entry name" value="ZGC:162634"/>
    <property type="match status" value="1"/>
</dbReference>
<dbReference type="InterPro" id="IPR005651">
    <property type="entry name" value="Trm112-like"/>
</dbReference>
<comment type="similarity">
    <text evidence="1">Belongs to the PREY family.</text>
</comment>
<evidence type="ECO:0000256" key="1">
    <source>
        <dbReference type="ARBA" id="ARBA00038479"/>
    </source>
</evidence>
<dbReference type="Pfam" id="PF03966">
    <property type="entry name" value="Trm112p"/>
    <property type="match status" value="1"/>
</dbReference>
<keyword evidence="5" id="KW-1185">Reference proteome</keyword>
<dbReference type="PANTHER" id="PTHR33505:SF4">
    <property type="entry name" value="PROTEIN PREY, MITOCHONDRIAL"/>
    <property type="match status" value="1"/>
</dbReference>
<feature type="region of interest" description="Disordered" evidence="3">
    <location>
        <begin position="30"/>
        <end position="65"/>
    </location>
</feature>
<evidence type="ECO:0000313" key="5">
    <source>
        <dbReference type="Proteomes" id="UP001489004"/>
    </source>
</evidence>
<comment type="caution">
    <text evidence="4">The sequence shown here is derived from an EMBL/GenBank/DDBJ whole genome shotgun (WGS) entry which is preliminary data.</text>
</comment>
<name>A0AAW1R8X0_9CHLO</name>
<organism evidence="4 5">
    <name type="scientific">[Myrmecia] bisecta</name>
    <dbReference type="NCBI Taxonomy" id="41462"/>
    <lineage>
        <taxon>Eukaryota</taxon>
        <taxon>Viridiplantae</taxon>
        <taxon>Chlorophyta</taxon>
        <taxon>core chlorophytes</taxon>
        <taxon>Trebouxiophyceae</taxon>
        <taxon>Trebouxiales</taxon>
        <taxon>Trebouxiaceae</taxon>
        <taxon>Myrmecia</taxon>
    </lineage>
</organism>
<gene>
    <name evidence="4" type="ORF">WJX72_009616</name>
</gene>
<proteinExistence type="inferred from homology"/>
<accession>A0AAW1R8X0</accession>
<dbReference type="EMBL" id="JALJOR010000001">
    <property type="protein sequence ID" value="KAK9830074.1"/>
    <property type="molecule type" value="Genomic_DNA"/>
</dbReference>
<evidence type="ECO:0000256" key="2">
    <source>
        <dbReference type="ARBA" id="ARBA00040939"/>
    </source>
</evidence>
<sequence>MLRRQIGSGSTVAKAQVCIRQSAVLLSSTGPLAHTEGEGSASASQAANTAQQGGSREPAQQRRTAYDERSLKFLVCPLSKEPLRCDSATNELVSDSIGVAYPIVNGVPWLVPKEGRVLPIKEGAQS</sequence>
<dbReference type="Gene3D" id="2.20.25.10">
    <property type="match status" value="1"/>
</dbReference>
<evidence type="ECO:0000313" key="4">
    <source>
        <dbReference type="EMBL" id="KAK9830074.1"/>
    </source>
</evidence>
<dbReference type="Proteomes" id="UP001489004">
    <property type="component" value="Unassembled WGS sequence"/>
</dbReference>
<dbReference type="SUPFAM" id="SSF158997">
    <property type="entry name" value="Trm112p-like"/>
    <property type="match status" value="1"/>
</dbReference>
<evidence type="ECO:0000256" key="3">
    <source>
        <dbReference type="SAM" id="MobiDB-lite"/>
    </source>
</evidence>
<protein>
    <recommendedName>
        <fullName evidence="2">Protein preY, mitochondrial</fullName>
    </recommendedName>
</protein>